<feature type="transmembrane region" description="Helical" evidence="1">
    <location>
        <begin position="115"/>
        <end position="135"/>
    </location>
</feature>
<dbReference type="Proteomes" id="UP000308054">
    <property type="component" value="Unassembled WGS sequence"/>
</dbReference>
<dbReference type="AlphaFoldDB" id="A0A4S2GYH6"/>
<keyword evidence="1" id="KW-1133">Transmembrane helix</keyword>
<proteinExistence type="predicted"/>
<evidence type="ECO:0000256" key="1">
    <source>
        <dbReference type="SAM" id="Phobius"/>
    </source>
</evidence>
<dbReference type="EMBL" id="SRXW01000003">
    <property type="protein sequence ID" value="TGY88133.1"/>
    <property type="molecule type" value="Genomic_DNA"/>
</dbReference>
<keyword evidence="3" id="KW-1185">Reference proteome</keyword>
<dbReference type="OrthoDB" id="7632633at2"/>
<accession>A0A4S2GYH6</accession>
<reference evidence="2 3" key="1">
    <citation type="journal article" date="2017" name="Int. J. Syst. Evol. Microbiol.">
        <title>Marinicauda algicola sp. nov., isolated from a marine red alga Rhodosorus marinus.</title>
        <authorList>
            <person name="Jeong S.E."/>
            <person name="Jeon S.H."/>
            <person name="Chun B.H."/>
            <person name="Kim D.W."/>
            <person name="Jeon C.O."/>
        </authorList>
    </citation>
    <scope>NUCLEOTIDE SEQUENCE [LARGE SCALE GENOMIC DNA]</scope>
    <source>
        <strain evidence="2 3">JCM 31718</strain>
    </source>
</reference>
<name>A0A4S2GYH6_9PROT</name>
<organism evidence="2 3">
    <name type="scientific">Marinicauda algicola</name>
    <dbReference type="NCBI Taxonomy" id="2029849"/>
    <lineage>
        <taxon>Bacteria</taxon>
        <taxon>Pseudomonadati</taxon>
        <taxon>Pseudomonadota</taxon>
        <taxon>Alphaproteobacteria</taxon>
        <taxon>Maricaulales</taxon>
        <taxon>Maricaulaceae</taxon>
        <taxon>Marinicauda</taxon>
    </lineage>
</organism>
<evidence type="ECO:0000313" key="2">
    <source>
        <dbReference type="EMBL" id="TGY88133.1"/>
    </source>
</evidence>
<sequence length="143" mass="15352">MIDLIPESSSAPPAARRRYNRRSVALALLMLPVTALAAWLAEADVPPAGVAAGLAGVFAVLLLFAYEFVQLMRSLDELQHRIHLTALVIGFASALLVLMALGIVSALTGLIGAEAWALIAILAVPASFLVYYVFLHVGLRRYR</sequence>
<comment type="caution">
    <text evidence="2">The sequence shown here is derived from an EMBL/GenBank/DDBJ whole genome shotgun (WGS) entry which is preliminary data.</text>
</comment>
<feature type="transmembrane region" description="Helical" evidence="1">
    <location>
        <begin position="47"/>
        <end position="69"/>
    </location>
</feature>
<gene>
    <name evidence="2" type="ORF">E5163_09840</name>
</gene>
<evidence type="ECO:0000313" key="3">
    <source>
        <dbReference type="Proteomes" id="UP000308054"/>
    </source>
</evidence>
<protein>
    <submittedName>
        <fullName evidence="2">Uncharacterized protein</fullName>
    </submittedName>
</protein>
<keyword evidence="1" id="KW-0812">Transmembrane</keyword>
<keyword evidence="1" id="KW-0472">Membrane</keyword>
<feature type="transmembrane region" description="Helical" evidence="1">
    <location>
        <begin position="24"/>
        <end position="41"/>
    </location>
</feature>
<feature type="transmembrane region" description="Helical" evidence="1">
    <location>
        <begin position="81"/>
        <end position="103"/>
    </location>
</feature>
<dbReference type="RefSeq" id="WP_135995978.1">
    <property type="nucleotide sequence ID" value="NZ_CP071057.1"/>
</dbReference>